<proteinExistence type="predicted"/>
<protein>
    <submittedName>
        <fullName evidence="1">Uncharacterized protein</fullName>
    </submittedName>
</protein>
<dbReference type="EMBL" id="JARK01001640">
    <property type="protein sequence ID" value="EYB85109.1"/>
    <property type="molecule type" value="Genomic_DNA"/>
</dbReference>
<evidence type="ECO:0000313" key="2">
    <source>
        <dbReference type="Proteomes" id="UP000024635"/>
    </source>
</evidence>
<organism evidence="1 2">
    <name type="scientific">Ancylostoma ceylanicum</name>
    <dbReference type="NCBI Taxonomy" id="53326"/>
    <lineage>
        <taxon>Eukaryota</taxon>
        <taxon>Metazoa</taxon>
        <taxon>Ecdysozoa</taxon>
        <taxon>Nematoda</taxon>
        <taxon>Chromadorea</taxon>
        <taxon>Rhabditida</taxon>
        <taxon>Rhabditina</taxon>
        <taxon>Rhabditomorpha</taxon>
        <taxon>Strongyloidea</taxon>
        <taxon>Ancylostomatidae</taxon>
        <taxon>Ancylostomatinae</taxon>
        <taxon>Ancylostoma</taxon>
    </lineage>
</organism>
<gene>
    <name evidence="1" type="primary">Acey_s0304.g1918</name>
    <name evidence="1" type="ORF">Y032_0304g1918</name>
</gene>
<keyword evidence="2" id="KW-1185">Reference proteome</keyword>
<dbReference type="OrthoDB" id="5873437at2759"/>
<reference evidence="2" key="1">
    <citation type="journal article" date="2015" name="Nat. Genet.">
        <title>The genome and transcriptome of the zoonotic hookworm Ancylostoma ceylanicum identify infection-specific gene families.</title>
        <authorList>
            <person name="Schwarz E.M."/>
            <person name="Hu Y."/>
            <person name="Antoshechkin I."/>
            <person name="Miller M.M."/>
            <person name="Sternberg P.W."/>
            <person name="Aroian R.V."/>
        </authorList>
    </citation>
    <scope>NUCLEOTIDE SEQUENCE</scope>
    <source>
        <strain evidence="2">HY135</strain>
    </source>
</reference>
<comment type="caution">
    <text evidence="1">The sequence shown here is derived from an EMBL/GenBank/DDBJ whole genome shotgun (WGS) entry which is preliminary data.</text>
</comment>
<accession>A0A016S4G2</accession>
<dbReference type="PRINTS" id="PR01345">
    <property type="entry name" value="CERVTRCPTASE"/>
</dbReference>
<name>A0A016S4G2_9BILA</name>
<dbReference type="STRING" id="53326.A0A016S4G2"/>
<sequence>MFLLFRNIKFGNRDIYIRLYKSYILPLLEYAVQVWSPSLKRDIAVLERVQKTFTRILYYKVFPNKNYPHALPGYEIRLQCFDLHTLYYRRIFADLVLAFRILRLETRLRPSAFWVWKPCYGRVGAFNFHYHSCNRCRCKKSLFDTSFFVRSAKLLQMLPPKLTAASDGECFKRRLKSCNILMLLNLDDLGLRVQ</sequence>
<dbReference type="Proteomes" id="UP000024635">
    <property type="component" value="Unassembled WGS sequence"/>
</dbReference>
<evidence type="ECO:0000313" key="1">
    <source>
        <dbReference type="EMBL" id="EYB85109.1"/>
    </source>
</evidence>
<dbReference type="AlphaFoldDB" id="A0A016S4G2"/>